<dbReference type="Proteomes" id="UP000715441">
    <property type="component" value="Unassembled WGS sequence"/>
</dbReference>
<evidence type="ECO:0000313" key="1">
    <source>
        <dbReference type="EMBL" id="NKQ57588.1"/>
    </source>
</evidence>
<comment type="caution">
    <text evidence="1">The sequence shown here is derived from an EMBL/GenBank/DDBJ whole genome shotgun (WGS) entry which is preliminary data.</text>
</comment>
<accession>A0ABX1JCW2</accession>
<gene>
    <name evidence="1" type="ORF">HFP15_32470</name>
</gene>
<protein>
    <submittedName>
        <fullName evidence="1">Uncharacterized protein</fullName>
    </submittedName>
</protein>
<evidence type="ECO:0000313" key="2">
    <source>
        <dbReference type="Proteomes" id="UP000715441"/>
    </source>
</evidence>
<keyword evidence="2" id="KW-1185">Reference proteome</keyword>
<dbReference type="EMBL" id="JAAXLS010000038">
    <property type="protein sequence ID" value="NKQ57588.1"/>
    <property type="molecule type" value="Genomic_DNA"/>
</dbReference>
<reference evidence="1 2" key="1">
    <citation type="submission" date="2020-04" db="EMBL/GenBank/DDBJ databases">
        <title>Novel species.</title>
        <authorList>
            <person name="Teo W.F.A."/>
            <person name="Lipun K."/>
            <person name="Srisuk N."/>
            <person name="Duangmal K."/>
        </authorList>
    </citation>
    <scope>NUCLEOTIDE SEQUENCE [LARGE SCALE GENOMIC DNA]</scope>
    <source>
        <strain evidence="1 2">K13G38</strain>
    </source>
</reference>
<organism evidence="1 2">
    <name type="scientific">Amycolatopsis acididurans</name>
    <dbReference type="NCBI Taxonomy" id="2724524"/>
    <lineage>
        <taxon>Bacteria</taxon>
        <taxon>Bacillati</taxon>
        <taxon>Actinomycetota</taxon>
        <taxon>Actinomycetes</taxon>
        <taxon>Pseudonocardiales</taxon>
        <taxon>Pseudonocardiaceae</taxon>
        <taxon>Amycolatopsis</taxon>
    </lineage>
</organism>
<sequence length="99" mass="11009">MGISGMKDSDQYYAILRERADILHQRIDHALSALMDVDYAVKAVARADLDVGGEPGRVEHDDLIRCVETAAFSMRTAERIAREHLDDVRRAAAGEITRA</sequence>
<name>A0ABX1JCW2_9PSEU</name>
<proteinExistence type="predicted"/>
<dbReference type="RefSeq" id="WP_168520610.1">
    <property type="nucleotide sequence ID" value="NZ_JAAXLS010000038.1"/>
</dbReference>